<keyword evidence="3" id="KW-1185">Reference proteome</keyword>
<organism evidence="2 3">
    <name type="scientific">Cellulomonas septica</name>
    <dbReference type="NCBI Taxonomy" id="285080"/>
    <lineage>
        <taxon>Bacteria</taxon>
        <taxon>Bacillati</taxon>
        <taxon>Actinomycetota</taxon>
        <taxon>Actinomycetes</taxon>
        <taxon>Micrococcales</taxon>
        <taxon>Cellulomonadaceae</taxon>
        <taxon>Cellulomonas</taxon>
    </lineage>
</organism>
<keyword evidence="1" id="KW-0732">Signal</keyword>
<comment type="caution">
    <text evidence="2">The sequence shown here is derived from an EMBL/GenBank/DDBJ whole genome shotgun (WGS) entry which is preliminary data.</text>
</comment>
<evidence type="ECO:0000313" key="3">
    <source>
        <dbReference type="Proteomes" id="UP000777774"/>
    </source>
</evidence>
<evidence type="ECO:0000313" key="2">
    <source>
        <dbReference type="EMBL" id="NKY41142.1"/>
    </source>
</evidence>
<evidence type="ECO:0008006" key="4">
    <source>
        <dbReference type="Google" id="ProtNLM"/>
    </source>
</evidence>
<feature type="signal peptide" evidence="1">
    <location>
        <begin position="1"/>
        <end position="33"/>
    </location>
</feature>
<feature type="chain" id="PRO_5046600339" description="Subtilisin inhibitor domain-containing protein" evidence="1">
    <location>
        <begin position="34"/>
        <end position="136"/>
    </location>
</feature>
<dbReference type="RefSeq" id="WP_168680324.1">
    <property type="nucleotide sequence ID" value="NZ_JAAXOY010000586.1"/>
</dbReference>
<sequence>MLVRRLVRARLVRAAVGLAVATGGVLVAAPALGAVTDDPETSTTLTPPPGAADDGTVGILATIEDAEEFCGPALGGVYVFKPTPYTVRSVNCRDTDVFVKGRYSNGSFGTCVLVPARHSRHLGGSVLKPMADAQLC</sequence>
<accession>A0ABX1K661</accession>
<protein>
    <recommendedName>
        <fullName evidence="4">Subtilisin inhibitor domain-containing protein</fullName>
    </recommendedName>
</protein>
<proteinExistence type="predicted"/>
<dbReference type="EMBL" id="JAAXOY010000586">
    <property type="protein sequence ID" value="NKY41142.1"/>
    <property type="molecule type" value="Genomic_DNA"/>
</dbReference>
<reference evidence="2 3" key="1">
    <citation type="submission" date="2020-04" db="EMBL/GenBank/DDBJ databases">
        <title>MicrobeNet Type strains.</title>
        <authorList>
            <person name="Nicholson A.C."/>
        </authorList>
    </citation>
    <scope>NUCLEOTIDE SEQUENCE [LARGE SCALE GENOMIC DNA]</scope>
    <source>
        <strain evidence="2 3">ATCC BAA-787</strain>
    </source>
</reference>
<dbReference type="Proteomes" id="UP000777774">
    <property type="component" value="Unassembled WGS sequence"/>
</dbReference>
<gene>
    <name evidence="2" type="ORF">HGA02_16905</name>
</gene>
<evidence type="ECO:0000256" key="1">
    <source>
        <dbReference type="SAM" id="SignalP"/>
    </source>
</evidence>
<name>A0ABX1K661_9CELL</name>